<dbReference type="SMART" id="SM00382">
    <property type="entry name" value="AAA"/>
    <property type="match status" value="1"/>
</dbReference>
<proteinExistence type="inferred from homology"/>
<dbReference type="InterPro" id="IPR003959">
    <property type="entry name" value="ATPase_AAA_core"/>
</dbReference>
<protein>
    <recommendedName>
        <fullName evidence="3">AAA+ ATPase domain-containing protein</fullName>
    </recommendedName>
</protein>
<dbReference type="GO" id="GO:0016887">
    <property type="term" value="F:ATP hydrolysis activity"/>
    <property type="evidence" value="ECO:0007669"/>
    <property type="project" value="InterPro"/>
</dbReference>
<dbReference type="InterPro" id="IPR027417">
    <property type="entry name" value="P-loop_NTPase"/>
</dbReference>
<dbReference type="SUPFAM" id="SSF52540">
    <property type="entry name" value="P-loop containing nucleoside triphosphate hydrolases"/>
    <property type="match status" value="1"/>
</dbReference>
<sequence length="420" mass="47417">MATKMVPGDMPRLAVAASYRRKEADGSWSWGARLCIVPGDSATDVFDGVEFKWAFVETGGDRDDDDDDDDGKSGGHRDKLFEVTFDAEHMSMALDRYIPFVMATVDQMNRPARALTISMNRGGSWDDYNHHHPATFDTLAMDTALKQSIVDDLDRFLKRKDYYRRIGKAWKRGYLLHGPPGTGKSSLVAAMANYLRFNIFDLSQVHLNSNLQRLLIDMPNRSILVIEDIDCCLDANPREHRHKTPPPPPPPEPADTDLDLTDSDNSDDSDEESEPKVRQMQPPQQQQQNVTLSGLLNFIDGLWSTSGEQRVIAFTTNYKDRLDPALLRPGRMDVHVYMGYCGWDAFRTLAHNYFLVNDHPLFPEVRELLAGVEVTPAEVSEMMLRCEDADVALRGLTELLRDRGRKARDEAEIKNDGDAA</sequence>
<dbReference type="Gene3D" id="6.10.280.40">
    <property type="match status" value="1"/>
</dbReference>
<name>A0A0E0EC38_9ORYZ</name>
<organism evidence="4">
    <name type="scientific">Oryza meridionalis</name>
    <dbReference type="NCBI Taxonomy" id="40149"/>
    <lineage>
        <taxon>Eukaryota</taxon>
        <taxon>Viridiplantae</taxon>
        <taxon>Streptophyta</taxon>
        <taxon>Embryophyta</taxon>
        <taxon>Tracheophyta</taxon>
        <taxon>Spermatophyta</taxon>
        <taxon>Magnoliopsida</taxon>
        <taxon>Liliopsida</taxon>
        <taxon>Poales</taxon>
        <taxon>Poaceae</taxon>
        <taxon>BOP clade</taxon>
        <taxon>Oryzoideae</taxon>
        <taxon>Oryzeae</taxon>
        <taxon>Oryzinae</taxon>
        <taxon>Oryza</taxon>
    </lineage>
</organism>
<dbReference type="PANTHER" id="PTHR23070">
    <property type="entry name" value="BCS1 AAA-TYPE ATPASE"/>
    <property type="match status" value="1"/>
</dbReference>
<dbReference type="eggNOG" id="KOG0743">
    <property type="taxonomic scope" value="Eukaryota"/>
</dbReference>
<dbReference type="Gramene" id="OMERI07G13200.1">
    <property type="protein sequence ID" value="OMERI07G13200.1"/>
    <property type="gene ID" value="OMERI07G13200"/>
</dbReference>
<feature type="compositionally biased region" description="Low complexity" evidence="2">
    <location>
        <begin position="279"/>
        <end position="288"/>
    </location>
</feature>
<dbReference type="AlphaFoldDB" id="A0A0E0EC38"/>
<dbReference type="InterPro" id="IPR050747">
    <property type="entry name" value="Mitochondrial_chaperone_BCS1"/>
</dbReference>
<comment type="similarity">
    <text evidence="1">Belongs to the AAA ATPase family. BCS1 subfamily.</text>
</comment>
<evidence type="ECO:0000313" key="5">
    <source>
        <dbReference type="Proteomes" id="UP000008021"/>
    </source>
</evidence>
<feature type="domain" description="AAA+ ATPase" evidence="3">
    <location>
        <begin position="170"/>
        <end position="342"/>
    </location>
</feature>
<evidence type="ECO:0000256" key="2">
    <source>
        <dbReference type="SAM" id="MobiDB-lite"/>
    </source>
</evidence>
<dbReference type="GO" id="GO:0005524">
    <property type="term" value="F:ATP binding"/>
    <property type="evidence" value="ECO:0007669"/>
    <property type="project" value="InterPro"/>
</dbReference>
<feature type="region of interest" description="Disordered" evidence="2">
    <location>
        <begin position="237"/>
        <end position="288"/>
    </location>
</feature>
<reference evidence="4" key="1">
    <citation type="submission" date="2015-04" db="UniProtKB">
        <authorList>
            <consortium name="EnsemblPlants"/>
        </authorList>
    </citation>
    <scope>IDENTIFICATION</scope>
</reference>
<keyword evidence="5" id="KW-1185">Reference proteome</keyword>
<accession>A0A0E0EC38</accession>
<dbReference type="STRING" id="40149.A0A0E0EC38"/>
<dbReference type="Proteomes" id="UP000008021">
    <property type="component" value="Chromosome 7"/>
</dbReference>
<dbReference type="EnsemblPlants" id="OMERI07G13200.1">
    <property type="protein sequence ID" value="OMERI07G13200.1"/>
    <property type="gene ID" value="OMERI07G13200"/>
</dbReference>
<evidence type="ECO:0000259" key="3">
    <source>
        <dbReference type="SMART" id="SM00382"/>
    </source>
</evidence>
<feature type="compositionally biased region" description="Acidic residues" evidence="2">
    <location>
        <begin position="254"/>
        <end position="273"/>
    </location>
</feature>
<dbReference type="HOGENOM" id="CLU_010189_0_2_1"/>
<dbReference type="Gene3D" id="3.40.50.300">
    <property type="entry name" value="P-loop containing nucleotide triphosphate hydrolases"/>
    <property type="match status" value="1"/>
</dbReference>
<dbReference type="Pfam" id="PF00004">
    <property type="entry name" value="AAA"/>
    <property type="match status" value="2"/>
</dbReference>
<evidence type="ECO:0000256" key="1">
    <source>
        <dbReference type="ARBA" id="ARBA00007448"/>
    </source>
</evidence>
<dbReference type="InterPro" id="IPR003593">
    <property type="entry name" value="AAA+_ATPase"/>
</dbReference>
<evidence type="ECO:0000313" key="4">
    <source>
        <dbReference type="EnsemblPlants" id="OMERI07G13200.1"/>
    </source>
</evidence>
<dbReference type="Pfam" id="PF25568">
    <property type="entry name" value="AAA_lid_At3g28540"/>
    <property type="match status" value="1"/>
</dbReference>
<dbReference type="InterPro" id="IPR058017">
    <property type="entry name" value="At3g28540-like_C"/>
</dbReference>
<reference evidence="4" key="2">
    <citation type="submission" date="2018-05" db="EMBL/GenBank/DDBJ databases">
        <title>OmerRS3 (Oryza meridionalis Reference Sequence Version 3).</title>
        <authorList>
            <person name="Zhang J."/>
            <person name="Kudrna D."/>
            <person name="Lee S."/>
            <person name="Talag J."/>
            <person name="Welchert J."/>
            <person name="Wing R.A."/>
        </authorList>
    </citation>
    <scope>NUCLEOTIDE SEQUENCE [LARGE SCALE GENOMIC DNA]</scope>
    <source>
        <strain evidence="4">cv. OR44</strain>
    </source>
</reference>